<dbReference type="PROSITE" id="PS01317">
    <property type="entry name" value="SSRP"/>
    <property type="match status" value="1"/>
</dbReference>
<dbReference type="GeneID" id="66350055"/>
<dbReference type="PANTHER" id="PTHR30308">
    <property type="entry name" value="TMRNA-BINDING COMPONENT OF TRANS-TRANSLATION TAGGING COMPLEX"/>
    <property type="match status" value="1"/>
</dbReference>
<dbReference type="OrthoDB" id="9805462at2"/>
<dbReference type="PATRIC" id="fig|438.10.peg.2110"/>
<dbReference type="GO" id="GO:0005829">
    <property type="term" value="C:cytosol"/>
    <property type="evidence" value="ECO:0007669"/>
    <property type="project" value="TreeGrafter"/>
</dbReference>
<dbReference type="NCBIfam" id="NF003843">
    <property type="entry name" value="PRK05422.1"/>
    <property type="match status" value="1"/>
</dbReference>
<comment type="caution">
    <text evidence="2">The sequence shown here is derived from an EMBL/GenBank/DDBJ whole genome shotgun (WGS) entry which is preliminary data.</text>
</comment>
<proteinExistence type="inferred from homology"/>
<dbReference type="InterPro" id="IPR000037">
    <property type="entry name" value="SsrA-bd_prot"/>
</dbReference>
<dbReference type="PANTHER" id="PTHR30308:SF2">
    <property type="entry name" value="SSRA-BINDING PROTEIN"/>
    <property type="match status" value="1"/>
</dbReference>
<gene>
    <name evidence="1" type="primary">smpB</name>
    <name evidence="2" type="ORF">SRCM100623_01597</name>
</gene>
<comment type="similarity">
    <text evidence="1">Belongs to the SmpB family.</text>
</comment>
<dbReference type="InterPro" id="IPR023620">
    <property type="entry name" value="SmpB"/>
</dbReference>
<dbReference type="GeneID" id="60376098"/>
<name>A0A0K0TCD6_ACEPA</name>
<dbReference type="InterPro" id="IPR020081">
    <property type="entry name" value="SsrA-bd_prot_CS"/>
</dbReference>
<dbReference type="HAMAP" id="MF_00023">
    <property type="entry name" value="SmpB"/>
    <property type="match status" value="1"/>
</dbReference>
<dbReference type="SUPFAM" id="SSF74982">
    <property type="entry name" value="Small protein B (SmpB)"/>
    <property type="match status" value="1"/>
</dbReference>
<dbReference type="RefSeq" id="WP_003628823.1">
    <property type="nucleotide sequence ID" value="NZ_CP012111.1"/>
</dbReference>
<sequence length="168" mass="18758">MSSKSGKSAKSSMISHGMVAQNRKARFNYNILETIEAGLVLKGAEVKSLRLGRATINEAFAGERDGALWLFNSYIPEYQGGVLSRFDTRAPRKLLMHRKEMRKFIGAIAKQGATLVPLNVHFNDRGLAKVTLGLGVGKKSHDKRQSIADRDWQRDKARLIRNKGKGDY</sequence>
<evidence type="ECO:0000313" key="2">
    <source>
        <dbReference type="EMBL" id="OAZ73052.1"/>
    </source>
</evidence>
<dbReference type="EMBL" id="LYUD01000099">
    <property type="protein sequence ID" value="OAZ73052.1"/>
    <property type="molecule type" value="Genomic_DNA"/>
</dbReference>
<dbReference type="AlphaFoldDB" id="A0A0K0TCD6"/>
<dbReference type="GO" id="GO:0070930">
    <property type="term" value="P:trans-translation-dependent protein tagging"/>
    <property type="evidence" value="ECO:0007669"/>
    <property type="project" value="TreeGrafter"/>
</dbReference>
<reference evidence="2 3" key="1">
    <citation type="submission" date="2016-05" db="EMBL/GenBank/DDBJ databases">
        <title>Genome sequencing of Acetobacter pasteurianus strain SRCM100623.</title>
        <authorList>
            <person name="Song Y.R."/>
        </authorList>
    </citation>
    <scope>NUCLEOTIDE SEQUENCE [LARGE SCALE GENOMIC DNA]</scope>
    <source>
        <strain evidence="2 3">SRCM100623</strain>
    </source>
</reference>
<accession>A0A0K0TCD6</accession>
<evidence type="ECO:0000256" key="1">
    <source>
        <dbReference type="HAMAP-Rule" id="MF_00023"/>
    </source>
</evidence>
<dbReference type="GO" id="GO:0070929">
    <property type="term" value="P:trans-translation"/>
    <property type="evidence" value="ECO:0007669"/>
    <property type="project" value="UniProtKB-UniRule"/>
</dbReference>
<dbReference type="Gene3D" id="2.40.280.10">
    <property type="match status" value="1"/>
</dbReference>
<dbReference type="GO" id="GO:0003723">
    <property type="term" value="F:RNA binding"/>
    <property type="evidence" value="ECO:0007669"/>
    <property type="project" value="UniProtKB-UniRule"/>
</dbReference>
<keyword evidence="1" id="KW-0694">RNA-binding</keyword>
<evidence type="ECO:0000313" key="3">
    <source>
        <dbReference type="Proteomes" id="UP000093796"/>
    </source>
</evidence>
<dbReference type="eggNOG" id="COG0691">
    <property type="taxonomic scope" value="Bacteria"/>
</dbReference>
<comment type="subcellular location">
    <subcellularLocation>
        <location evidence="1">Cytoplasm</location>
    </subcellularLocation>
    <text evidence="1">The tmRNA-SmpB complex associates with stalled 70S ribosomes.</text>
</comment>
<dbReference type="NCBIfam" id="TIGR00086">
    <property type="entry name" value="smpB"/>
    <property type="match status" value="1"/>
</dbReference>
<comment type="function">
    <text evidence="1">Required for rescue of stalled ribosomes mediated by trans-translation. Binds to transfer-messenger RNA (tmRNA), required for stable association of tmRNA with ribosomes. tmRNA and SmpB together mimic tRNA shape, replacing the anticodon stem-loop with SmpB. tmRNA is encoded by the ssrA gene; the 2 termini fold to resemble tRNA(Ala) and it encodes a 'tag peptide', a short internal open reading frame. During trans-translation Ala-aminoacylated tmRNA acts like a tRNA, entering the A-site of stalled ribosomes, displacing the stalled mRNA. The ribosome then switches to translate the ORF on the tmRNA; the nascent peptide is terminated with the 'tag peptide' encoded by the tmRNA and targeted for degradation. The ribosome is freed to recommence translation, which seems to be the essential function of trans-translation.</text>
</comment>
<dbReference type="CDD" id="cd09294">
    <property type="entry name" value="SmpB"/>
    <property type="match status" value="1"/>
</dbReference>
<protein>
    <recommendedName>
        <fullName evidence="1">SsrA-binding protein</fullName>
    </recommendedName>
    <alternativeName>
        <fullName evidence="1">Small protein B</fullName>
    </alternativeName>
</protein>
<dbReference type="OMA" id="WTNHSAR"/>
<organism evidence="2 3">
    <name type="scientific">Acetobacter pasteurianus</name>
    <name type="common">Acetobacter turbidans</name>
    <dbReference type="NCBI Taxonomy" id="438"/>
    <lineage>
        <taxon>Bacteria</taxon>
        <taxon>Pseudomonadati</taxon>
        <taxon>Pseudomonadota</taxon>
        <taxon>Alphaproteobacteria</taxon>
        <taxon>Acetobacterales</taxon>
        <taxon>Acetobacteraceae</taxon>
        <taxon>Acetobacter</taxon>
    </lineage>
</organism>
<keyword evidence="1" id="KW-0963">Cytoplasm</keyword>
<dbReference type="Pfam" id="PF01668">
    <property type="entry name" value="SmpB"/>
    <property type="match status" value="1"/>
</dbReference>
<dbReference type="Proteomes" id="UP000093796">
    <property type="component" value="Unassembled WGS sequence"/>
</dbReference>